<feature type="transmembrane region" description="Helical" evidence="1">
    <location>
        <begin position="118"/>
        <end position="135"/>
    </location>
</feature>
<protein>
    <recommendedName>
        <fullName evidence="4">O-antigen ligase domain-containing protein</fullName>
    </recommendedName>
</protein>
<evidence type="ECO:0008006" key="4">
    <source>
        <dbReference type="Google" id="ProtNLM"/>
    </source>
</evidence>
<keyword evidence="1" id="KW-1133">Transmembrane helix</keyword>
<dbReference type="EMBL" id="CP053418">
    <property type="protein sequence ID" value="QJW83701.1"/>
    <property type="molecule type" value="Genomic_DNA"/>
</dbReference>
<dbReference type="PANTHER" id="PTHR37422">
    <property type="entry name" value="TEICHURONIC ACID BIOSYNTHESIS PROTEIN TUAE"/>
    <property type="match status" value="1"/>
</dbReference>
<accession>A0ABX6P3W3</accession>
<dbReference type="PANTHER" id="PTHR37422:SF13">
    <property type="entry name" value="LIPOPOLYSACCHARIDE BIOSYNTHESIS PROTEIN PA4999-RELATED"/>
    <property type="match status" value="1"/>
</dbReference>
<organism evidence="2 3">
    <name type="scientific">Ramlibacter terrae</name>
    <dbReference type="NCBI Taxonomy" id="2732511"/>
    <lineage>
        <taxon>Bacteria</taxon>
        <taxon>Pseudomonadati</taxon>
        <taxon>Pseudomonadota</taxon>
        <taxon>Betaproteobacteria</taxon>
        <taxon>Burkholderiales</taxon>
        <taxon>Comamonadaceae</taxon>
        <taxon>Ramlibacter</taxon>
    </lineage>
</organism>
<dbReference type="InterPro" id="IPR051533">
    <property type="entry name" value="WaaL-like"/>
</dbReference>
<sequence length="149" mass="15936">MSRSASSRPPAPRAGAAELLPFGSGWGTYFEVYPRYQPGTLIGTAHYAHQDYAQMLFEGGVFGALLIAAFGWLALQRAALLVRMAFKDRRLSREAMAAAICGIGLLGFPVHCPAEFNMHIPANAIAAALLAGVYLRPLSVTGRKEAADD</sequence>
<evidence type="ECO:0000313" key="2">
    <source>
        <dbReference type="EMBL" id="QJW83701.1"/>
    </source>
</evidence>
<dbReference type="Proteomes" id="UP000500826">
    <property type="component" value="Chromosome"/>
</dbReference>
<reference evidence="2 3" key="1">
    <citation type="submission" date="2020-05" db="EMBL/GenBank/DDBJ databases">
        <title>Ramlibacter rhizophilus sp. nov., isolated from rhizosphere soil of national flower Mugunghwa from South Korea.</title>
        <authorList>
            <person name="Zheng-Fei Y."/>
            <person name="Huan T."/>
        </authorList>
    </citation>
    <scope>NUCLEOTIDE SEQUENCE [LARGE SCALE GENOMIC DNA]</scope>
    <source>
        <strain evidence="2 3">H242</strain>
    </source>
</reference>
<name>A0ABX6P3W3_9BURK</name>
<feature type="transmembrane region" description="Helical" evidence="1">
    <location>
        <begin position="95"/>
        <end position="112"/>
    </location>
</feature>
<feature type="transmembrane region" description="Helical" evidence="1">
    <location>
        <begin position="55"/>
        <end position="75"/>
    </location>
</feature>
<evidence type="ECO:0000313" key="3">
    <source>
        <dbReference type="Proteomes" id="UP000500826"/>
    </source>
</evidence>
<proteinExistence type="predicted"/>
<keyword evidence="3" id="KW-1185">Reference proteome</keyword>
<evidence type="ECO:0000256" key="1">
    <source>
        <dbReference type="SAM" id="Phobius"/>
    </source>
</evidence>
<gene>
    <name evidence="2" type="ORF">HK414_05570</name>
</gene>
<keyword evidence="1" id="KW-0812">Transmembrane</keyword>
<keyword evidence="1" id="KW-0472">Membrane</keyword>